<evidence type="ECO:0000256" key="5">
    <source>
        <dbReference type="ARBA" id="ARBA00023139"/>
    </source>
</evidence>
<dbReference type="KEGG" id="pde:Pden_0915"/>
<protein>
    <submittedName>
        <fullName evidence="7">Entericidin EcnAB</fullName>
    </submittedName>
</protein>
<keyword evidence="5" id="KW-0564">Palmitate</keyword>
<evidence type="ECO:0000256" key="2">
    <source>
        <dbReference type="ARBA" id="ARBA00022475"/>
    </source>
</evidence>
<name>A1B0I2_PARDP</name>
<evidence type="ECO:0000256" key="4">
    <source>
        <dbReference type="ARBA" id="ARBA00023136"/>
    </source>
</evidence>
<evidence type="ECO:0000256" key="3">
    <source>
        <dbReference type="ARBA" id="ARBA00022729"/>
    </source>
</evidence>
<sequence length="132" mass="13989">MRQFVTAFLAVPFPRNRPRSAGILFVSGNSLPIGDAAARLRLERLAGWFRLCRQSSRKTKGKSMRRMVTIGLCLAATAVAGCETMQGAGRDMQTAGQLLSDQAANSQVQMGQAAPVAPVDPYAPPAGAPAPY</sequence>
<organism evidence="7 8">
    <name type="scientific">Paracoccus denitrificans (strain Pd 1222)</name>
    <dbReference type="NCBI Taxonomy" id="318586"/>
    <lineage>
        <taxon>Bacteria</taxon>
        <taxon>Pseudomonadati</taxon>
        <taxon>Pseudomonadota</taxon>
        <taxon>Alphaproteobacteria</taxon>
        <taxon>Rhodobacterales</taxon>
        <taxon>Paracoccaceae</taxon>
        <taxon>Paracoccus</taxon>
    </lineage>
</organism>
<keyword evidence="3" id="KW-0732">Signal</keyword>
<keyword evidence="6" id="KW-0449">Lipoprotein</keyword>
<proteinExistence type="inferred from homology"/>
<comment type="similarity">
    <text evidence="1">Belongs to the EcnA/EcnB lipoprotein family.</text>
</comment>
<keyword evidence="4" id="KW-0472">Membrane</keyword>
<dbReference type="EMBL" id="CP000489">
    <property type="protein sequence ID" value="ABL69026.1"/>
    <property type="molecule type" value="Genomic_DNA"/>
</dbReference>
<evidence type="ECO:0000256" key="1">
    <source>
        <dbReference type="ARBA" id="ARBA00010296"/>
    </source>
</evidence>
<dbReference type="GO" id="GO:0009636">
    <property type="term" value="P:response to toxic substance"/>
    <property type="evidence" value="ECO:0007669"/>
    <property type="project" value="InterPro"/>
</dbReference>
<dbReference type="AlphaFoldDB" id="A1B0I2"/>
<keyword evidence="8" id="KW-1185">Reference proteome</keyword>
<dbReference type="Pfam" id="PF08085">
    <property type="entry name" value="Entericidin"/>
    <property type="match status" value="1"/>
</dbReference>
<evidence type="ECO:0000313" key="8">
    <source>
        <dbReference type="Proteomes" id="UP000000361"/>
    </source>
</evidence>
<keyword evidence="2" id="KW-1003">Cell membrane</keyword>
<gene>
    <name evidence="7" type="ordered locus">Pden_0915</name>
</gene>
<dbReference type="eggNOG" id="COG5510">
    <property type="taxonomic scope" value="Bacteria"/>
</dbReference>
<reference evidence="8" key="1">
    <citation type="submission" date="2006-12" db="EMBL/GenBank/DDBJ databases">
        <title>Complete sequence of chromosome 1 of Paracoccus denitrificans PD1222.</title>
        <authorList>
            <person name="Copeland A."/>
            <person name="Lucas S."/>
            <person name="Lapidus A."/>
            <person name="Barry K."/>
            <person name="Detter J.C."/>
            <person name="Glavina del Rio T."/>
            <person name="Hammon N."/>
            <person name="Israni S."/>
            <person name="Dalin E."/>
            <person name="Tice H."/>
            <person name="Pitluck S."/>
            <person name="Munk A.C."/>
            <person name="Brettin T."/>
            <person name="Bruce D."/>
            <person name="Han C."/>
            <person name="Tapia R."/>
            <person name="Gilna P."/>
            <person name="Schmutz J."/>
            <person name="Larimer F."/>
            <person name="Land M."/>
            <person name="Hauser L."/>
            <person name="Kyrpides N."/>
            <person name="Lykidis A."/>
            <person name="Spiro S."/>
            <person name="Richardson D.J."/>
            <person name="Moir J.W.B."/>
            <person name="Ferguson S.J."/>
            <person name="van Spanning R.J.M."/>
            <person name="Richardson P."/>
        </authorList>
    </citation>
    <scope>NUCLEOTIDE SEQUENCE [LARGE SCALE GENOMIC DNA]</scope>
    <source>
        <strain evidence="8">Pd 1222</strain>
    </source>
</reference>
<evidence type="ECO:0000313" key="7">
    <source>
        <dbReference type="EMBL" id="ABL69026.1"/>
    </source>
</evidence>
<dbReference type="EnsemblBacteria" id="ABL69026">
    <property type="protein sequence ID" value="ABL69026"/>
    <property type="gene ID" value="Pden_0915"/>
</dbReference>
<accession>A1B0I2</accession>
<dbReference type="InterPro" id="IPR012556">
    <property type="entry name" value="Entericidin"/>
</dbReference>
<dbReference type="GO" id="GO:0016020">
    <property type="term" value="C:membrane"/>
    <property type="evidence" value="ECO:0007669"/>
    <property type="project" value="InterPro"/>
</dbReference>
<dbReference type="HOGENOM" id="CLU_1915035_0_0_5"/>
<evidence type="ECO:0000256" key="6">
    <source>
        <dbReference type="ARBA" id="ARBA00023288"/>
    </source>
</evidence>
<dbReference type="Proteomes" id="UP000000361">
    <property type="component" value="Chromosome 1"/>
</dbReference>